<keyword evidence="3 12" id="KW-0597">Phosphoprotein</keyword>
<keyword evidence="14" id="KW-0732">Signal</keyword>
<dbReference type="GO" id="GO:0003700">
    <property type="term" value="F:DNA-binding transcription factor activity"/>
    <property type="evidence" value="ECO:0007669"/>
    <property type="project" value="InterPro"/>
</dbReference>
<dbReference type="Pfam" id="PF07494">
    <property type="entry name" value="Reg_prop"/>
    <property type="match status" value="2"/>
</dbReference>
<dbReference type="RefSeq" id="WP_013548612.1">
    <property type="nucleotide sequence ID" value="NC_014933.1"/>
</dbReference>
<proteinExistence type="predicted"/>
<evidence type="ECO:0000256" key="5">
    <source>
        <dbReference type="ARBA" id="ARBA00022741"/>
    </source>
</evidence>
<gene>
    <name evidence="18" type="ordered locus">Bache_3098</name>
</gene>
<dbReference type="SUPFAM" id="SSF55874">
    <property type="entry name" value="ATPase domain of HSP90 chaperone/DNA topoisomerase II/histidine kinase"/>
    <property type="match status" value="1"/>
</dbReference>
<dbReference type="InterPro" id="IPR005467">
    <property type="entry name" value="His_kinase_dom"/>
</dbReference>
<dbReference type="InterPro" id="IPR015943">
    <property type="entry name" value="WD40/YVTN_repeat-like_dom_sf"/>
</dbReference>
<dbReference type="eggNOG" id="COG5002">
    <property type="taxonomic scope" value="Bacteria"/>
</dbReference>
<keyword evidence="11" id="KW-0804">Transcription</keyword>
<evidence type="ECO:0000313" key="18">
    <source>
        <dbReference type="EMBL" id="ADV45025.1"/>
    </source>
</evidence>
<dbReference type="HOGENOM" id="CLU_000445_28_1_10"/>
<dbReference type="CDD" id="cd00075">
    <property type="entry name" value="HATPase"/>
    <property type="match status" value="1"/>
</dbReference>
<dbReference type="eggNOG" id="COG3292">
    <property type="taxonomic scope" value="Bacteria"/>
</dbReference>
<evidence type="ECO:0000256" key="14">
    <source>
        <dbReference type="SAM" id="SignalP"/>
    </source>
</evidence>
<dbReference type="FunFam" id="1.10.10.60:FF:000284">
    <property type="entry name" value="Two-component system sensor histidine kinase/response regulator"/>
    <property type="match status" value="1"/>
</dbReference>
<dbReference type="PROSITE" id="PS50110">
    <property type="entry name" value="RESPONSE_REGULATORY"/>
    <property type="match status" value="1"/>
</dbReference>
<evidence type="ECO:0000256" key="3">
    <source>
        <dbReference type="ARBA" id="ARBA00022553"/>
    </source>
</evidence>
<evidence type="ECO:0000259" key="16">
    <source>
        <dbReference type="PROSITE" id="PS50109"/>
    </source>
</evidence>
<dbReference type="SUPFAM" id="SSF50998">
    <property type="entry name" value="Quinoprotein alcohol dehydrogenase-like"/>
    <property type="match status" value="1"/>
</dbReference>
<dbReference type="InterPro" id="IPR003661">
    <property type="entry name" value="HisK_dim/P_dom"/>
</dbReference>
<dbReference type="Gene3D" id="2.60.40.10">
    <property type="entry name" value="Immunoglobulins"/>
    <property type="match status" value="1"/>
</dbReference>
<dbReference type="InterPro" id="IPR018060">
    <property type="entry name" value="HTH_AraC"/>
</dbReference>
<feature type="modified residue" description="4-aspartylphosphate" evidence="12">
    <location>
        <position position="1131"/>
    </location>
</feature>
<evidence type="ECO:0000256" key="8">
    <source>
        <dbReference type="ARBA" id="ARBA00023012"/>
    </source>
</evidence>
<dbReference type="STRING" id="693979.Bache_3098"/>
<dbReference type="PROSITE" id="PS50109">
    <property type="entry name" value="HIS_KIN"/>
    <property type="match status" value="1"/>
</dbReference>
<dbReference type="SUPFAM" id="SSF52172">
    <property type="entry name" value="CheY-like"/>
    <property type="match status" value="1"/>
</dbReference>
<dbReference type="GO" id="GO:0043565">
    <property type="term" value="F:sequence-specific DNA binding"/>
    <property type="evidence" value="ECO:0007669"/>
    <property type="project" value="InterPro"/>
</dbReference>
<dbReference type="PRINTS" id="PR00344">
    <property type="entry name" value="BCTRLSENSOR"/>
</dbReference>
<dbReference type="SMART" id="SM00342">
    <property type="entry name" value="HTH_ARAC"/>
    <property type="match status" value="1"/>
</dbReference>
<dbReference type="Proteomes" id="UP000008630">
    <property type="component" value="Chromosome"/>
</dbReference>
<evidence type="ECO:0000259" key="17">
    <source>
        <dbReference type="PROSITE" id="PS50110"/>
    </source>
</evidence>
<dbReference type="InterPro" id="IPR011047">
    <property type="entry name" value="Quinoprotein_ADH-like_sf"/>
</dbReference>
<dbReference type="Pfam" id="PF00512">
    <property type="entry name" value="HisKA"/>
    <property type="match status" value="1"/>
</dbReference>
<dbReference type="InterPro" id="IPR018062">
    <property type="entry name" value="HTH_AraC-typ_CS"/>
</dbReference>
<reference evidence="18 19" key="2">
    <citation type="journal article" date="2011" name="Stand. Genomic Sci.">
        <title>Complete genome sequence of Bacteroides helcogenes type strain (P 36-108).</title>
        <authorList>
            <person name="Pati A."/>
            <person name="Gronow S."/>
            <person name="Zeytun A."/>
            <person name="Lapidus A."/>
            <person name="Nolan M."/>
            <person name="Hammon N."/>
            <person name="Deshpande S."/>
            <person name="Cheng J.F."/>
            <person name="Tapia R."/>
            <person name="Han C."/>
            <person name="Goodwin L."/>
            <person name="Pitluck S."/>
            <person name="Liolios K."/>
            <person name="Pagani I."/>
            <person name="Ivanova N."/>
            <person name="Mavromatis K."/>
            <person name="Chen A."/>
            <person name="Palaniappan K."/>
            <person name="Land M."/>
            <person name="Hauser L."/>
            <person name="Chang Y.J."/>
            <person name="Jeffries C.D."/>
            <person name="Detter J.C."/>
            <person name="Brambilla E."/>
            <person name="Rohde M."/>
            <person name="Goker M."/>
            <person name="Woyke T."/>
            <person name="Bristow J."/>
            <person name="Eisen J.A."/>
            <person name="Markowitz V."/>
            <person name="Hugenholtz P."/>
            <person name="Kyrpides N.C."/>
            <person name="Klenk H.P."/>
            <person name="Lucas S."/>
        </authorList>
    </citation>
    <scope>NUCLEOTIDE SEQUENCE [LARGE SCALE GENOMIC DNA]</scope>
    <source>
        <strain evidence="19">ATCC 35417 / DSM 20613 / JCM 6297 / CCUG 15421 / P 36-108</strain>
    </source>
</reference>
<keyword evidence="6 18" id="KW-0418">Kinase</keyword>
<dbReference type="FunFam" id="2.130.10.10:FF:001991">
    <property type="entry name" value="Two-component system sensor histidine kinase/response regulator, hybrid (One-component system)"/>
    <property type="match status" value="1"/>
</dbReference>
<dbReference type="FunFam" id="3.30.565.10:FF:000037">
    <property type="entry name" value="Hybrid sensor histidine kinase/response regulator"/>
    <property type="match status" value="1"/>
</dbReference>
<dbReference type="InterPro" id="IPR036890">
    <property type="entry name" value="HATPase_C_sf"/>
</dbReference>
<dbReference type="InterPro" id="IPR011110">
    <property type="entry name" value="Reg_prop"/>
</dbReference>
<dbReference type="FunFam" id="2.60.40.10:FF:000791">
    <property type="entry name" value="Two-component system sensor histidine kinase/response regulator"/>
    <property type="match status" value="1"/>
</dbReference>
<comment type="catalytic activity">
    <reaction evidence="1">
        <text>ATP + protein L-histidine = ADP + protein N-phospho-L-histidine.</text>
        <dbReference type="EC" id="2.7.13.3"/>
    </reaction>
</comment>
<evidence type="ECO:0000256" key="6">
    <source>
        <dbReference type="ARBA" id="ARBA00022777"/>
    </source>
</evidence>
<reference key="1">
    <citation type="submission" date="2010-11" db="EMBL/GenBank/DDBJ databases">
        <title>The complete genome of Bacteroides helcogenes P 36-108.</title>
        <authorList>
            <consortium name="US DOE Joint Genome Institute (JGI-PGF)"/>
            <person name="Lucas S."/>
            <person name="Copeland A."/>
            <person name="Lapidus A."/>
            <person name="Bruce D."/>
            <person name="Goodwin L."/>
            <person name="Pitluck S."/>
            <person name="Kyrpides N."/>
            <person name="Mavromatis K."/>
            <person name="Ivanova N."/>
            <person name="Zeytun A."/>
            <person name="Brettin T."/>
            <person name="Detter J.C."/>
            <person name="Tapia R."/>
            <person name="Han C."/>
            <person name="Land M."/>
            <person name="Hauser L."/>
            <person name="Markowitz V."/>
            <person name="Cheng J.-F."/>
            <person name="Hugenholtz P."/>
            <person name="Woyke T."/>
            <person name="Wu D."/>
            <person name="Gronow S."/>
            <person name="Wellnitz S."/>
            <person name="Brambilla E."/>
            <person name="Klenk H.-P."/>
            <person name="Eisen J.A."/>
        </authorList>
    </citation>
    <scope>NUCLEOTIDE SEQUENCE</scope>
    <source>
        <strain>P 36-108</strain>
    </source>
</reference>
<dbReference type="PROSITE" id="PS00041">
    <property type="entry name" value="HTH_ARAC_FAMILY_1"/>
    <property type="match status" value="1"/>
</dbReference>
<evidence type="ECO:0000256" key="2">
    <source>
        <dbReference type="ARBA" id="ARBA00012438"/>
    </source>
</evidence>
<sequence>MRKCLFFCILLLFPVISNAQTYKYIGVEDGLSNRRVYAIQKDKKGYMWFLTHDGIDRYNGKEFKQYKLMDGDEEVNSMMNLNWLYLDSRGTTLWEIGKKGRVFRYDSKHDRFRLVYKLPESEVKGRPTPVSYGFIDSNDIVWLCNEDALYLYNSNTQKVTFIQNEIGERITDIVQIDSTHYFIGTDVGIHYAELLNNILKLSPCAQLDLIKIQINELYYHELSNKVFIGTFQRGMYVYDMNKHQIMYLHAGLTDVSINCIRAFGDKEILIATDGAGVYKMNTETYECMPYITADYNRYNAMNGNTINDLYIDDEQRIWMANYPIGITVRNNKYADYQWIKHSIGNKQSLVNNQVNAVIEDTDGDLWFATNNGISLYISKTGQWHSFLSGFDAVSIKNNTFISLCEVSPGIIWAGSYSSGIYQINKKKLSVDFFTPSLFSKLNIRPDKYIRAMLKASDGKIWSGGYYNLKEIDYVHKNIRYFPELSGITTIVEKDTEHMWIGTATGLYLLEKETGKFRQIQLPVESYYIYSLYQMPDGLLYIGTNNAGLLIYNAAKDTFDHYHKDNCALISNNIYTILYDGNRDIFLSTENGLTSFNPIEKIFRNWTKEQGLKSDHFNATSGTLRKNGDFVFGSTDGAIEFNKSMELPRNYKFKMVFSDLRVFYQTVYPKDEGSPLILDIDDTESLHLKYNQNIFSLQVSSINYDYPSMILYSWKLEGFYDGWSRPGQENIIRFTNLSPGEYTLRVRAISNEDRRVVLEERCMHIVIEQPVWLSIWALIFYAIIIVSLAGVTVRVIVMRKQRKISDEKIHFFVNTAHDIRTPLTLIKAPLEELLERETLSENGHDNMNTALRNVNALLRLTTNLINFERADTYSGNLYVSEYELSTYMEETINAFRSYAEIKHVTLTYESNFRYLNIWMDKDKMDSILKNIISNALKYTHEGGSVRIYAAETEDTWSFEVKDTGIGIPASEQKKLFKMHFRGSNAINSKVTGSGIGLLLVSKLVSLHKGKLNFSSTEGKGFSIKATFPKSEKHYRKAIHRPHPNMERVIYTASGVPVKTSAFPSSAQIYKKAKQHPQNSENLAKILIVEDNDELREYLRNTLSETYHIQVCSNGKMALAIVNEYLPHLIISDIMMPEMRGDELCQTLKNNIETSHIPIILLTALNADKNIIEGLQTGADEYIVKPFNIGILRATIANLLNNRALLRHKYANLELNDDKHDVGCINCSTDLDWKFIATVKKHVEENMDNPGFNVEVLCGLMNMSRTSFYNKITALTDEAPGDYIRLIKLKRASILLLEHKYSITEIAEKTGFSDAKYFREVFKKHFKVSPSQYAKQESNK</sequence>
<protein>
    <recommendedName>
        <fullName evidence="2">histidine kinase</fullName>
        <ecNumber evidence="2">2.7.13.3</ecNumber>
    </recommendedName>
</protein>
<dbReference type="SMART" id="SM00388">
    <property type="entry name" value="HisKA"/>
    <property type="match status" value="1"/>
</dbReference>
<dbReference type="Gene3D" id="1.10.287.130">
    <property type="match status" value="1"/>
</dbReference>
<keyword evidence="10" id="KW-0238">DNA-binding</keyword>
<dbReference type="GO" id="GO:0005524">
    <property type="term" value="F:ATP binding"/>
    <property type="evidence" value="ECO:0007669"/>
    <property type="project" value="UniProtKB-KW"/>
</dbReference>
<dbReference type="PATRIC" id="fig|693979.3.peg.3246"/>
<dbReference type="PANTHER" id="PTHR43547:SF2">
    <property type="entry name" value="HYBRID SIGNAL TRANSDUCTION HISTIDINE KINASE C"/>
    <property type="match status" value="1"/>
</dbReference>
<dbReference type="Pfam" id="PF12833">
    <property type="entry name" value="HTH_18"/>
    <property type="match status" value="1"/>
</dbReference>
<feature type="domain" description="Response regulatory" evidence="17">
    <location>
        <begin position="1083"/>
        <end position="1198"/>
    </location>
</feature>
<evidence type="ECO:0000256" key="10">
    <source>
        <dbReference type="ARBA" id="ARBA00023125"/>
    </source>
</evidence>
<feature type="domain" description="Histidine kinase" evidence="16">
    <location>
        <begin position="813"/>
        <end position="1030"/>
    </location>
</feature>
<keyword evidence="7" id="KW-0067">ATP-binding</keyword>
<dbReference type="SMART" id="SM00387">
    <property type="entry name" value="HATPase_c"/>
    <property type="match status" value="1"/>
</dbReference>
<dbReference type="InterPro" id="IPR003594">
    <property type="entry name" value="HATPase_dom"/>
</dbReference>
<dbReference type="GO" id="GO:0000155">
    <property type="term" value="F:phosphorelay sensor kinase activity"/>
    <property type="evidence" value="ECO:0007669"/>
    <property type="project" value="InterPro"/>
</dbReference>
<dbReference type="FunFam" id="3.40.50.2300:FF:000138">
    <property type="entry name" value="Two-component system sensor histidine kinase/response regulator"/>
    <property type="match status" value="1"/>
</dbReference>
<feature type="domain" description="HTH araC/xylS-type" evidence="15">
    <location>
        <begin position="1235"/>
        <end position="1334"/>
    </location>
</feature>
<keyword evidence="9" id="KW-0805">Transcription regulation</keyword>
<dbReference type="InterPro" id="IPR011123">
    <property type="entry name" value="Y_Y_Y"/>
</dbReference>
<dbReference type="InterPro" id="IPR011006">
    <property type="entry name" value="CheY-like_superfamily"/>
</dbReference>
<keyword evidence="13" id="KW-1133">Transmembrane helix</keyword>
<evidence type="ECO:0000313" key="19">
    <source>
        <dbReference type="Proteomes" id="UP000008630"/>
    </source>
</evidence>
<dbReference type="Pfam" id="PF02518">
    <property type="entry name" value="HATPase_c"/>
    <property type="match status" value="1"/>
</dbReference>
<dbReference type="Pfam" id="PF07495">
    <property type="entry name" value="Y_Y_Y"/>
    <property type="match status" value="1"/>
</dbReference>
<accession>E6SQH8</accession>
<keyword evidence="13" id="KW-0812">Transmembrane</keyword>
<dbReference type="InterPro" id="IPR009057">
    <property type="entry name" value="Homeodomain-like_sf"/>
</dbReference>
<dbReference type="SMART" id="SM00448">
    <property type="entry name" value="REC"/>
    <property type="match status" value="1"/>
</dbReference>
<keyword evidence="4" id="KW-0808">Transferase</keyword>
<evidence type="ECO:0000256" key="9">
    <source>
        <dbReference type="ARBA" id="ARBA00023015"/>
    </source>
</evidence>
<dbReference type="PROSITE" id="PS01124">
    <property type="entry name" value="HTH_ARAC_FAMILY_2"/>
    <property type="match status" value="1"/>
</dbReference>
<dbReference type="Gene3D" id="1.10.10.60">
    <property type="entry name" value="Homeodomain-like"/>
    <property type="match status" value="1"/>
</dbReference>
<feature type="transmembrane region" description="Helical" evidence="13">
    <location>
        <begin position="770"/>
        <end position="796"/>
    </location>
</feature>
<dbReference type="eggNOG" id="COG2207">
    <property type="taxonomic scope" value="Bacteria"/>
</dbReference>
<evidence type="ECO:0000256" key="12">
    <source>
        <dbReference type="PROSITE-ProRule" id="PRU00169"/>
    </source>
</evidence>
<evidence type="ECO:0000256" key="4">
    <source>
        <dbReference type="ARBA" id="ARBA00022679"/>
    </source>
</evidence>
<dbReference type="EC" id="2.7.13.3" evidence="2"/>
<dbReference type="SUPFAM" id="SSF47384">
    <property type="entry name" value="Homodimeric domain of signal transducing histidine kinase"/>
    <property type="match status" value="1"/>
</dbReference>
<feature type="signal peptide" evidence="14">
    <location>
        <begin position="1"/>
        <end position="19"/>
    </location>
</feature>
<evidence type="ECO:0000259" key="15">
    <source>
        <dbReference type="PROSITE" id="PS01124"/>
    </source>
</evidence>
<dbReference type="eggNOG" id="COG0745">
    <property type="taxonomic scope" value="Bacteria"/>
</dbReference>
<dbReference type="InterPro" id="IPR004358">
    <property type="entry name" value="Sig_transdc_His_kin-like_C"/>
</dbReference>
<keyword evidence="13" id="KW-0472">Membrane</keyword>
<keyword evidence="5" id="KW-0547">Nucleotide-binding</keyword>
<keyword evidence="8" id="KW-0902">Two-component regulatory system</keyword>
<dbReference type="Pfam" id="PF00072">
    <property type="entry name" value="Response_reg"/>
    <property type="match status" value="1"/>
</dbReference>
<dbReference type="Gene3D" id="2.130.10.10">
    <property type="entry name" value="YVTN repeat-like/Quinoprotein amine dehydrogenase"/>
    <property type="match status" value="2"/>
</dbReference>
<evidence type="ECO:0000256" key="1">
    <source>
        <dbReference type="ARBA" id="ARBA00000085"/>
    </source>
</evidence>
<evidence type="ECO:0000256" key="7">
    <source>
        <dbReference type="ARBA" id="ARBA00022840"/>
    </source>
</evidence>
<feature type="chain" id="PRO_5003209302" description="histidine kinase" evidence="14">
    <location>
        <begin position="20"/>
        <end position="1338"/>
    </location>
</feature>
<evidence type="ECO:0000256" key="13">
    <source>
        <dbReference type="SAM" id="Phobius"/>
    </source>
</evidence>
<name>E6SQH8_BACT6</name>
<organism evidence="18 19">
    <name type="scientific">Bacteroides helcogenes (strain ATCC 35417 / DSM 20613 / JCM 6297 / CCUG 15421 / P 36-108)</name>
    <dbReference type="NCBI Taxonomy" id="693979"/>
    <lineage>
        <taxon>Bacteria</taxon>
        <taxon>Pseudomonadati</taxon>
        <taxon>Bacteroidota</taxon>
        <taxon>Bacteroidia</taxon>
        <taxon>Bacteroidales</taxon>
        <taxon>Bacteroidaceae</taxon>
        <taxon>Bacteroides</taxon>
    </lineage>
</organism>
<dbReference type="CDD" id="cd00082">
    <property type="entry name" value="HisKA"/>
    <property type="match status" value="1"/>
</dbReference>
<dbReference type="KEGG" id="bhl:Bache_3098"/>
<evidence type="ECO:0000256" key="11">
    <source>
        <dbReference type="ARBA" id="ARBA00023163"/>
    </source>
</evidence>
<dbReference type="InterPro" id="IPR036097">
    <property type="entry name" value="HisK_dim/P_sf"/>
</dbReference>
<keyword evidence="19" id="KW-1185">Reference proteome</keyword>
<dbReference type="InterPro" id="IPR001789">
    <property type="entry name" value="Sig_transdc_resp-reg_receiver"/>
</dbReference>
<dbReference type="Gene3D" id="3.40.50.2300">
    <property type="match status" value="1"/>
</dbReference>
<dbReference type="Gene3D" id="3.30.565.10">
    <property type="entry name" value="Histidine kinase-like ATPase, C-terminal domain"/>
    <property type="match status" value="1"/>
</dbReference>
<dbReference type="EMBL" id="CP002352">
    <property type="protein sequence ID" value="ADV45025.1"/>
    <property type="molecule type" value="Genomic_DNA"/>
</dbReference>
<dbReference type="PANTHER" id="PTHR43547">
    <property type="entry name" value="TWO-COMPONENT HISTIDINE KINASE"/>
    <property type="match status" value="1"/>
</dbReference>
<dbReference type="InterPro" id="IPR013783">
    <property type="entry name" value="Ig-like_fold"/>
</dbReference>
<dbReference type="OrthoDB" id="717811at2"/>
<dbReference type="SUPFAM" id="SSF46689">
    <property type="entry name" value="Homeodomain-like"/>
    <property type="match status" value="1"/>
</dbReference>